<gene>
    <name evidence="3" type="ORF">ACFODX_15875</name>
</gene>
<proteinExistence type="predicted"/>
<evidence type="ECO:0000313" key="3">
    <source>
        <dbReference type="EMBL" id="MFC3117047.1"/>
    </source>
</evidence>
<dbReference type="EMBL" id="JBHRTF010000006">
    <property type="protein sequence ID" value="MFC3117047.1"/>
    <property type="molecule type" value="Genomic_DNA"/>
</dbReference>
<keyword evidence="2" id="KW-0732">Signal</keyword>
<evidence type="ECO:0000256" key="1">
    <source>
        <dbReference type="SAM" id="MobiDB-lite"/>
    </source>
</evidence>
<feature type="signal peptide" evidence="2">
    <location>
        <begin position="1"/>
        <end position="20"/>
    </location>
</feature>
<feature type="chain" id="PRO_5046476967" description="Low-complexity protein" evidence="2">
    <location>
        <begin position="21"/>
        <end position="107"/>
    </location>
</feature>
<keyword evidence="4" id="KW-1185">Reference proteome</keyword>
<evidence type="ECO:0000256" key="2">
    <source>
        <dbReference type="SAM" id="SignalP"/>
    </source>
</evidence>
<evidence type="ECO:0008006" key="5">
    <source>
        <dbReference type="Google" id="ProtNLM"/>
    </source>
</evidence>
<organism evidence="3 4">
    <name type="scientific">Cellvibrio fontiphilus</name>
    <dbReference type="NCBI Taxonomy" id="1815559"/>
    <lineage>
        <taxon>Bacteria</taxon>
        <taxon>Pseudomonadati</taxon>
        <taxon>Pseudomonadota</taxon>
        <taxon>Gammaproteobacteria</taxon>
        <taxon>Cellvibrionales</taxon>
        <taxon>Cellvibrionaceae</taxon>
        <taxon>Cellvibrio</taxon>
    </lineage>
</organism>
<reference evidence="4" key="1">
    <citation type="journal article" date="2019" name="Int. J. Syst. Evol. Microbiol.">
        <title>The Global Catalogue of Microorganisms (GCM) 10K type strain sequencing project: providing services to taxonomists for standard genome sequencing and annotation.</title>
        <authorList>
            <consortium name="The Broad Institute Genomics Platform"/>
            <consortium name="The Broad Institute Genome Sequencing Center for Infectious Disease"/>
            <person name="Wu L."/>
            <person name="Ma J."/>
        </authorList>
    </citation>
    <scope>NUCLEOTIDE SEQUENCE [LARGE SCALE GENOMIC DNA]</scope>
    <source>
        <strain evidence="4">KCTC 52237</strain>
    </source>
</reference>
<dbReference type="RefSeq" id="WP_378120935.1">
    <property type="nucleotide sequence ID" value="NZ_JBHRTF010000006.1"/>
</dbReference>
<comment type="caution">
    <text evidence="3">The sequence shown here is derived from an EMBL/GenBank/DDBJ whole genome shotgun (WGS) entry which is preliminary data.</text>
</comment>
<sequence length="107" mass="10769">MNNKITSMSALMGVALGASATLTPVVAADAGFSAQALNAGYTLAHNHTEKADGEHKCGEAKCGAEHKKAEGEGKCGEGKCGAEKKAEGEGKCGEGKCGADKTEKKAE</sequence>
<evidence type="ECO:0000313" key="4">
    <source>
        <dbReference type="Proteomes" id="UP001595555"/>
    </source>
</evidence>
<dbReference type="Proteomes" id="UP001595555">
    <property type="component" value="Unassembled WGS sequence"/>
</dbReference>
<name>A0ABV7FKQ0_9GAMM</name>
<feature type="region of interest" description="Disordered" evidence="1">
    <location>
        <begin position="66"/>
        <end position="107"/>
    </location>
</feature>
<protein>
    <recommendedName>
        <fullName evidence="5">Low-complexity protein</fullName>
    </recommendedName>
</protein>
<accession>A0ABV7FKQ0</accession>